<dbReference type="Proteomes" id="UP001429984">
    <property type="component" value="Unassembled WGS sequence"/>
</dbReference>
<dbReference type="PANTHER" id="PTHR24260">
    <property type="match status" value="1"/>
</dbReference>
<comment type="caution">
    <text evidence="2">The sequence shown here is derived from an EMBL/GenBank/DDBJ whole genome shotgun (WGS) entry which is preliminary data.</text>
</comment>
<dbReference type="Gene3D" id="2.40.10.10">
    <property type="entry name" value="Trypsin-like serine proteases"/>
    <property type="match status" value="1"/>
</dbReference>
<dbReference type="InterPro" id="IPR001254">
    <property type="entry name" value="Trypsin_dom"/>
</dbReference>
<evidence type="ECO:0000313" key="3">
    <source>
        <dbReference type="Proteomes" id="UP001429984"/>
    </source>
</evidence>
<evidence type="ECO:0000313" key="2">
    <source>
        <dbReference type="EMBL" id="MBF6025106.1"/>
    </source>
</evidence>
<evidence type="ECO:0000259" key="1">
    <source>
        <dbReference type="PROSITE" id="PS50240"/>
    </source>
</evidence>
<dbReference type="InterPro" id="IPR051333">
    <property type="entry name" value="CLIP_Serine_Protease"/>
</dbReference>
<dbReference type="SMART" id="SM00020">
    <property type="entry name" value="Tryp_SPc"/>
    <property type="match status" value="1"/>
</dbReference>
<dbReference type="InterPro" id="IPR001314">
    <property type="entry name" value="Peptidase_S1A"/>
</dbReference>
<organism evidence="2 3">
    <name type="scientific">Lysobacter niastensis</name>
    <dbReference type="NCBI Taxonomy" id="380629"/>
    <lineage>
        <taxon>Bacteria</taxon>
        <taxon>Pseudomonadati</taxon>
        <taxon>Pseudomonadota</taxon>
        <taxon>Gammaproteobacteria</taxon>
        <taxon>Lysobacterales</taxon>
        <taxon>Lysobacteraceae</taxon>
        <taxon>Lysobacter</taxon>
    </lineage>
</organism>
<dbReference type="EMBL" id="JADLZT010000007">
    <property type="protein sequence ID" value="MBF6025106.1"/>
    <property type="molecule type" value="Genomic_DNA"/>
</dbReference>
<dbReference type="InterPro" id="IPR018114">
    <property type="entry name" value="TRYPSIN_HIS"/>
</dbReference>
<dbReference type="PANTHER" id="PTHR24260:SF136">
    <property type="entry name" value="GH08193P-RELATED"/>
    <property type="match status" value="1"/>
</dbReference>
<protein>
    <submittedName>
        <fullName evidence="2">Trypsin-like serine protease</fullName>
    </submittedName>
</protein>
<dbReference type="PRINTS" id="PR00722">
    <property type="entry name" value="CHYMOTRYPSIN"/>
</dbReference>
<dbReference type="SUPFAM" id="SSF50494">
    <property type="entry name" value="Trypsin-like serine proteases"/>
    <property type="match status" value="1"/>
</dbReference>
<dbReference type="Pfam" id="PF00089">
    <property type="entry name" value="Trypsin"/>
    <property type="match status" value="1"/>
</dbReference>
<feature type="domain" description="Peptidase S1" evidence="1">
    <location>
        <begin position="1"/>
        <end position="250"/>
    </location>
</feature>
<dbReference type="PROSITE" id="PS00134">
    <property type="entry name" value="TRYPSIN_HIS"/>
    <property type="match status" value="1"/>
</dbReference>
<dbReference type="InterPro" id="IPR009003">
    <property type="entry name" value="Peptidase_S1_PA"/>
</dbReference>
<sequence>MTNGTAADGNGHPATVAVLRSDGYWARPFCSGILLSGKVVLTASHCLASALVIQQAGGQILVTNDSTLQQDSAGWLPIATLTTVQPAASIVLNPLYKNGYDHDVSAIVLAAPIDVDPAALPTLPPTNILDELKASKFLRDATFTVLGYGIAEKPKGKWITQYSGERRVGYLGYSALDNRFIHQSQRINQGEDGACNGDSGGPSLLQIGGVDYVVGVTSSGDIPCYSTNTATRTDTDEALTFLTRVLAENP</sequence>
<dbReference type="InterPro" id="IPR043504">
    <property type="entry name" value="Peptidase_S1_PA_chymotrypsin"/>
</dbReference>
<name>A0ABS0B7X7_9GAMM</name>
<accession>A0ABS0B7X7</accession>
<reference evidence="2 3" key="1">
    <citation type="submission" date="2020-11" db="EMBL/GenBank/DDBJ databases">
        <title>Draft Genome Sequence and Secondary Metabolite Biosynthetic Potential of the Lysobacter niastensis Type strain DSM 18481.</title>
        <authorList>
            <person name="Turrini P."/>
            <person name="Artuso I."/>
            <person name="Tescari M."/>
            <person name="Lugli G.A."/>
            <person name="Frangipani E."/>
            <person name="Ventura M."/>
            <person name="Visca P."/>
        </authorList>
    </citation>
    <scope>NUCLEOTIDE SEQUENCE [LARGE SCALE GENOMIC DNA]</scope>
    <source>
        <strain evidence="2 3">DSM 18481</strain>
    </source>
</reference>
<proteinExistence type="predicted"/>
<gene>
    <name evidence="2" type="ORF">IU514_13825</name>
</gene>
<keyword evidence="3" id="KW-1185">Reference proteome</keyword>
<dbReference type="PROSITE" id="PS50240">
    <property type="entry name" value="TRYPSIN_DOM"/>
    <property type="match status" value="1"/>
</dbReference>